<dbReference type="AlphaFoldDB" id="A0A0L8I7T3"/>
<evidence type="ECO:0008006" key="2">
    <source>
        <dbReference type="Google" id="ProtNLM"/>
    </source>
</evidence>
<gene>
    <name evidence="1" type="ORF">OCBIM_22029213mg</name>
</gene>
<dbReference type="GO" id="GO:0006260">
    <property type="term" value="P:DNA replication"/>
    <property type="evidence" value="ECO:0007669"/>
    <property type="project" value="TreeGrafter"/>
</dbReference>
<name>A0A0L8I7T3_OCTBM</name>
<sequence length="118" mass="13591">MWLQSGMPLYNLTLKKEAPIMLLRNLDSPHLYNVVNAMQSHILQAATITRKYNYEGVMLPRILLILFDRPFEFKRLQIPVKLSFAMSINKSQGYSLKVVGFNLGSPCFSHEQLYVGRS</sequence>
<dbReference type="PANTHER" id="PTHR23274:SF50">
    <property type="entry name" value="ATP-DEPENDENT DNA HELICASE"/>
    <property type="match status" value="1"/>
</dbReference>
<reference evidence="1" key="1">
    <citation type="submission" date="2015-07" db="EMBL/GenBank/DDBJ databases">
        <title>MeaNS - Measles Nucleotide Surveillance Program.</title>
        <authorList>
            <person name="Tran T."/>
            <person name="Druce J."/>
        </authorList>
    </citation>
    <scope>NUCLEOTIDE SEQUENCE</scope>
    <source>
        <strain evidence="1">UCB-OBI-ISO-001</strain>
        <tissue evidence="1">Gonad</tissue>
    </source>
</reference>
<dbReference type="InterPro" id="IPR027417">
    <property type="entry name" value="P-loop_NTPase"/>
</dbReference>
<proteinExistence type="predicted"/>
<dbReference type="SUPFAM" id="SSF52540">
    <property type="entry name" value="P-loop containing nucleoside triphosphate hydrolases"/>
    <property type="match status" value="1"/>
</dbReference>
<protein>
    <recommendedName>
        <fullName evidence="2">DNA helicase</fullName>
    </recommendedName>
</protein>
<dbReference type="PANTHER" id="PTHR23274">
    <property type="entry name" value="DNA HELICASE-RELATED"/>
    <property type="match status" value="1"/>
</dbReference>
<organism evidence="1">
    <name type="scientific">Octopus bimaculoides</name>
    <name type="common">California two-spotted octopus</name>
    <dbReference type="NCBI Taxonomy" id="37653"/>
    <lineage>
        <taxon>Eukaryota</taxon>
        <taxon>Metazoa</taxon>
        <taxon>Spiralia</taxon>
        <taxon>Lophotrochozoa</taxon>
        <taxon>Mollusca</taxon>
        <taxon>Cephalopoda</taxon>
        <taxon>Coleoidea</taxon>
        <taxon>Octopodiformes</taxon>
        <taxon>Octopoda</taxon>
        <taxon>Incirrata</taxon>
        <taxon>Octopodidae</taxon>
        <taxon>Octopus</taxon>
    </lineage>
</organism>
<dbReference type="GO" id="GO:0005657">
    <property type="term" value="C:replication fork"/>
    <property type="evidence" value="ECO:0007669"/>
    <property type="project" value="TreeGrafter"/>
</dbReference>
<dbReference type="EMBL" id="KQ416291">
    <property type="protein sequence ID" value="KOF97553.1"/>
    <property type="molecule type" value="Genomic_DNA"/>
</dbReference>
<accession>A0A0L8I7T3</accession>
<evidence type="ECO:0000313" key="1">
    <source>
        <dbReference type="EMBL" id="KOF97553.1"/>
    </source>
</evidence>